<comment type="catalytic activity">
    <reaction evidence="1 8">
        <text>1-(2-carboxyphenylamino)-1-deoxy-D-ribulose 5-phosphate + H(+) = (1S,2R)-1-C-(indol-3-yl)glycerol 3-phosphate + CO2 + H2O</text>
        <dbReference type="Rhea" id="RHEA:23476"/>
        <dbReference type="ChEBI" id="CHEBI:15377"/>
        <dbReference type="ChEBI" id="CHEBI:15378"/>
        <dbReference type="ChEBI" id="CHEBI:16526"/>
        <dbReference type="ChEBI" id="CHEBI:58613"/>
        <dbReference type="ChEBI" id="CHEBI:58866"/>
        <dbReference type="EC" id="4.1.1.48"/>
    </reaction>
</comment>
<dbReference type="GO" id="GO:0004425">
    <property type="term" value="F:indole-3-glycerol-phosphate synthase activity"/>
    <property type="evidence" value="ECO:0007669"/>
    <property type="project" value="UniProtKB-UniRule"/>
</dbReference>
<dbReference type="PANTHER" id="PTHR22854:SF2">
    <property type="entry name" value="INDOLE-3-GLYCEROL-PHOSPHATE SYNTHASE"/>
    <property type="match status" value="1"/>
</dbReference>
<dbReference type="EC" id="4.1.1.48" evidence="8"/>
<evidence type="ECO:0000259" key="9">
    <source>
        <dbReference type="Pfam" id="PF00218"/>
    </source>
</evidence>
<sequence>MSETPDILRRIVARKREEVAERKQRLPRATLETRLTEADPPRGFAEALQRRIAAGEAAVIAEIKRASPSKGLIREAFDPAWLARSYAAGGACCLSVLTDRDFFQGDDAHLIAARAACALPVIRKDFIVDPYQVIEARALGADCILLIAACLEDAALCELGALAAEIGLDVLTEVHDARELERALALPGRLLGINNRDLRSFEVDLQTTLNLRAHVPAERLLITESGIHAHADVARMREHGVHGFLVGESLMRTEDPGRTLGRLFASA</sequence>
<keyword evidence="6 8" id="KW-0057">Aromatic amino acid biosynthesis</keyword>
<dbReference type="NCBIfam" id="NF001377">
    <property type="entry name" value="PRK00278.2-4"/>
    <property type="match status" value="1"/>
</dbReference>
<dbReference type="InterPro" id="IPR011060">
    <property type="entry name" value="RibuloseP-bd_barrel"/>
</dbReference>
<evidence type="ECO:0000256" key="3">
    <source>
        <dbReference type="ARBA" id="ARBA00022605"/>
    </source>
</evidence>
<evidence type="ECO:0000313" key="11">
    <source>
        <dbReference type="Proteomes" id="UP001296967"/>
    </source>
</evidence>
<gene>
    <name evidence="8 10" type="primary">trpC</name>
    <name evidence="10" type="ORF">CCR82_07975</name>
</gene>
<dbReference type="Proteomes" id="UP001296967">
    <property type="component" value="Unassembled WGS sequence"/>
</dbReference>
<keyword evidence="11" id="KW-1185">Reference proteome</keyword>
<evidence type="ECO:0000313" key="10">
    <source>
        <dbReference type="EMBL" id="MBK5930458.1"/>
    </source>
</evidence>
<evidence type="ECO:0000256" key="6">
    <source>
        <dbReference type="ARBA" id="ARBA00023141"/>
    </source>
</evidence>
<dbReference type="Pfam" id="PF00218">
    <property type="entry name" value="IGPS"/>
    <property type="match status" value="1"/>
</dbReference>
<dbReference type="GO" id="GO:0004640">
    <property type="term" value="F:phosphoribosylanthranilate isomerase activity"/>
    <property type="evidence" value="ECO:0007669"/>
    <property type="project" value="TreeGrafter"/>
</dbReference>
<dbReference type="SUPFAM" id="SSF51366">
    <property type="entry name" value="Ribulose-phoshate binding barrel"/>
    <property type="match status" value="1"/>
</dbReference>
<organism evidence="10 11">
    <name type="scientific">Halochromatium salexigens</name>
    <name type="common">Chromatium salexigens</name>
    <dbReference type="NCBI Taxonomy" id="49447"/>
    <lineage>
        <taxon>Bacteria</taxon>
        <taxon>Pseudomonadati</taxon>
        <taxon>Pseudomonadota</taxon>
        <taxon>Gammaproteobacteria</taxon>
        <taxon>Chromatiales</taxon>
        <taxon>Chromatiaceae</taxon>
        <taxon>Halochromatium</taxon>
    </lineage>
</organism>
<feature type="domain" description="Indole-3-glycerol phosphate synthase" evidence="9">
    <location>
        <begin position="8"/>
        <end position="259"/>
    </location>
</feature>
<dbReference type="AlphaFoldDB" id="A0AAJ0UFN4"/>
<dbReference type="InterPro" id="IPR013798">
    <property type="entry name" value="Indole-3-glycerol_P_synth_dom"/>
</dbReference>
<dbReference type="Gene3D" id="3.20.20.70">
    <property type="entry name" value="Aldolase class I"/>
    <property type="match status" value="1"/>
</dbReference>
<comment type="pathway">
    <text evidence="2 8">Amino-acid biosynthesis; L-tryptophan biosynthesis; L-tryptophan from chorismate: step 4/5.</text>
</comment>
<dbReference type="PANTHER" id="PTHR22854">
    <property type="entry name" value="TRYPTOPHAN BIOSYNTHESIS PROTEIN"/>
    <property type="match status" value="1"/>
</dbReference>
<dbReference type="FunFam" id="3.20.20.70:FF:000024">
    <property type="entry name" value="Indole-3-glycerol phosphate synthase"/>
    <property type="match status" value="1"/>
</dbReference>
<reference evidence="10" key="1">
    <citation type="submission" date="2017-05" db="EMBL/GenBank/DDBJ databases">
        <authorList>
            <person name="Imhoff J.F."/>
            <person name="Rahn T."/>
            <person name="Kuenzel S."/>
            <person name="Neulinger S.C."/>
        </authorList>
    </citation>
    <scope>NUCLEOTIDE SEQUENCE</scope>
    <source>
        <strain evidence="10">DSM 4395</strain>
    </source>
</reference>
<keyword evidence="7 8" id="KW-0456">Lyase</keyword>
<dbReference type="NCBIfam" id="NF001373">
    <property type="entry name" value="PRK00278.1-6"/>
    <property type="match status" value="1"/>
</dbReference>
<evidence type="ECO:0000256" key="2">
    <source>
        <dbReference type="ARBA" id="ARBA00004696"/>
    </source>
</evidence>
<evidence type="ECO:0000256" key="4">
    <source>
        <dbReference type="ARBA" id="ARBA00022793"/>
    </source>
</evidence>
<reference evidence="10" key="2">
    <citation type="journal article" date="2020" name="Microorganisms">
        <title>Osmotic Adaptation and Compatible Solute Biosynthesis of Phototrophic Bacteria as Revealed from Genome Analyses.</title>
        <authorList>
            <person name="Imhoff J.F."/>
            <person name="Rahn T."/>
            <person name="Kunzel S."/>
            <person name="Keller A."/>
            <person name="Neulinger S.C."/>
        </authorList>
    </citation>
    <scope>NUCLEOTIDE SEQUENCE</scope>
    <source>
        <strain evidence="10">DSM 4395</strain>
    </source>
</reference>
<comment type="caution">
    <text evidence="10">The sequence shown here is derived from an EMBL/GenBank/DDBJ whole genome shotgun (WGS) entry which is preliminary data.</text>
</comment>
<keyword evidence="3 8" id="KW-0028">Amino-acid biosynthesis</keyword>
<protein>
    <recommendedName>
        <fullName evidence="8">Indole-3-glycerol phosphate synthase</fullName>
        <shortName evidence="8">IGPS</shortName>
        <ecNumber evidence="8">4.1.1.48</ecNumber>
    </recommendedName>
</protein>
<evidence type="ECO:0000256" key="8">
    <source>
        <dbReference type="HAMAP-Rule" id="MF_00134"/>
    </source>
</evidence>
<evidence type="ECO:0000256" key="5">
    <source>
        <dbReference type="ARBA" id="ARBA00022822"/>
    </source>
</evidence>
<dbReference type="RefSeq" id="WP_201244880.1">
    <property type="nucleotide sequence ID" value="NZ_NHSF01000053.1"/>
</dbReference>
<name>A0AAJ0UFN4_HALSE</name>
<dbReference type="InterPro" id="IPR013785">
    <property type="entry name" value="Aldolase_TIM"/>
</dbReference>
<dbReference type="InterPro" id="IPR001468">
    <property type="entry name" value="Indole-3-GlycerolPSynthase_CS"/>
</dbReference>
<evidence type="ECO:0000256" key="1">
    <source>
        <dbReference type="ARBA" id="ARBA00001633"/>
    </source>
</evidence>
<dbReference type="PROSITE" id="PS00614">
    <property type="entry name" value="IGPS"/>
    <property type="match status" value="1"/>
</dbReference>
<dbReference type="NCBIfam" id="NF001370">
    <property type="entry name" value="PRK00278.1-2"/>
    <property type="match status" value="1"/>
</dbReference>
<keyword evidence="4 8" id="KW-0210">Decarboxylase</keyword>
<dbReference type="HAMAP" id="MF_00134_B">
    <property type="entry name" value="IGPS_B"/>
    <property type="match status" value="1"/>
</dbReference>
<accession>A0AAJ0UFN4</accession>
<dbReference type="InterPro" id="IPR045186">
    <property type="entry name" value="Indole-3-glycerol_P_synth"/>
</dbReference>
<proteinExistence type="inferred from homology"/>
<dbReference type="GO" id="GO:0000162">
    <property type="term" value="P:L-tryptophan biosynthetic process"/>
    <property type="evidence" value="ECO:0007669"/>
    <property type="project" value="UniProtKB-UniRule"/>
</dbReference>
<keyword evidence="5 8" id="KW-0822">Tryptophan biosynthesis</keyword>
<dbReference type="CDD" id="cd00331">
    <property type="entry name" value="IGPS"/>
    <property type="match status" value="1"/>
</dbReference>
<comment type="similarity">
    <text evidence="8">Belongs to the TrpC family.</text>
</comment>
<evidence type="ECO:0000256" key="7">
    <source>
        <dbReference type="ARBA" id="ARBA00023239"/>
    </source>
</evidence>
<dbReference type="EMBL" id="NHSF01000053">
    <property type="protein sequence ID" value="MBK5930458.1"/>
    <property type="molecule type" value="Genomic_DNA"/>
</dbReference>